<evidence type="ECO:0000256" key="1">
    <source>
        <dbReference type="ARBA" id="ARBA00022630"/>
    </source>
</evidence>
<evidence type="ECO:0000256" key="4">
    <source>
        <dbReference type="ARBA" id="ARBA00023033"/>
    </source>
</evidence>
<dbReference type="Proteomes" id="UP001597097">
    <property type="component" value="Unassembled WGS sequence"/>
</dbReference>
<sequence>MLPTIPSVAVIGAGPGGLTCARILQQHGVRVTVYERDSGPDARDQGGSLDLHEDDGQIALRRAGLLTEFFALARFEGQEMRGLDPAGRLLTHHLPAARDKDSPEIDRGQLRGLLLRSLERGTVRWGHALASVSGPESGSEGGRRRLTFTHGPAVEADLVIGADGAFSRVRPALSAATPRYTGAGVRRLVDIHDAHDH</sequence>
<organism evidence="6 7">
    <name type="scientific">Nonomuraea guangzhouensis</name>
    <dbReference type="NCBI Taxonomy" id="1291555"/>
    <lineage>
        <taxon>Bacteria</taxon>
        <taxon>Bacillati</taxon>
        <taxon>Actinomycetota</taxon>
        <taxon>Actinomycetes</taxon>
        <taxon>Streptosporangiales</taxon>
        <taxon>Streptosporangiaceae</taxon>
        <taxon>Nonomuraea</taxon>
    </lineage>
</organism>
<evidence type="ECO:0000313" key="6">
    <source>
        <dbReference type="EMBL" id="MFD1538688.1"/>
    </source>
</evidence>
<dbReference type="PANTHER" id="PTHR46972">
    <property type="entry name" value="MONOOXYGENASE ASQM-RELATED"/>
    <property type="match status" value="1"/>
</dbReference>
<keyword evidence="4" id="KW-0503">Monooxygenase</keyword>
<dbReference type="InterPro" id="IPR036188">
    <property type="entry name" value="FAD/NAD-bd_sf"/>
</dbReference>
<protein>
    <submittedName>
        <fullName evidence="6">FAD-dependent oxidoreductase</fullName>
    </submittedName>
</protein>
<comment type="caution">
    <text evidence="6">The sequence shown here is derived from an EMBL/GenBank/DDBJ whole genome shotgun (WGS) entry which is preliminary data.</text>
</comment>
<dbReference type="PRINTS" id="PR00420">
    <property type="entry name" value="RNGMNOXGNASE"/>
</dbReference>
<feature type="domain" description="FAD-binding" evidence="5">
    <location>
        <begin position="7"/>
        <end position="178"/>
    </location>
</feature>
<dbReference type="Gene3D" id="3.50.50.60">
    <property type="entry name" value="FAD/NAD(P)-binding domain"/>
    <property type="match status" value="1"/>
</dbReference>
<dbReference type="RefSeq" id="WP_308127041.1">
    <property type="nucleotide sequence ID" value="NZ_JAHKRM010000009.1"/>
</dbReference>
<evidence type="ECO:0000259" key="5">
    <source>
        <dbReference type="Pfam" id="PF01494"/>
    </source>
</evidence>
<evidence type="ECO:0000256" key="3">
    <source>
        <dbReference type="ARBA" id="ARBA00023002"/>
    </source>
</evidence>
<dbReference type="SUPFAM" id="SSF51905">
    <property type="entry name" value="FAD/NAD(P)-binding domain"/>
    <property type="match status" value="1"/>
</dbReference>
<keyword evidence="3" id="KW-0560">Oxidoreductase</keyword>
<accession>A0ABW4G7F0</accession>
<name>A0ABW4G7F0_9ACTN</name>
<keyword evidence="2" id="KW-0274">FAD</keyword>
<dbReference type="EMBL" id="JBHUCM010000014">
    <property type="protein sequence ID" value="MFD1538688.1"/>
    <property type="molecule type" value="Genomic_DNA"/>
</dbReference>
<proteinExistence type="predicted"/>
<dbReference type="InterPro" id="IPR002938">
    <property type="entry name" value="FAD-bd"/>
</dbReference>
<keyword evidence="7" id="KW-1185">Reference proteome</keyword>
<evidence type="ECO:0000256" key="2">
    <source>
        <dbReference type="ARBA" id="ARBA00022827"/>
    </source>
</evidence>
<dbReference type="PANTHER" id="PTHR46972:SF1">
    <property type="entry name" value="FAD DEPENDENT OXIDOREDUCTASE DOMAIN-CONTAINING PROTEIN"/>
    <property type="match status" value="1"/>
</dbReference>
<keyword evidence="1" id="KW-0285">Flavoprotein</keyword>
<evidence type="ECO:0000313" key="7">
    <source>
        <dbReference type="Proteomes" id="UP001597097"/>
    </source>
</evidence>
<gene>
    <name evidence="6" type="ORF">ACFSJ0_16655</name>
</gene>
<reference evidence="7" key="1">
    <citation type="journal article" date="2019" name="Int. J. Syst. Evol. Microbiol.">
        <title>The Global Catalogue of Microorganisms (GCM) 10K type strain sequencing project: providing services to taxonomists for standard genome sequencing and annotation.</title>
        <authorList>
            <consortium name="The Broad Institute Genomics Platform"/>
            <consortium name="The Broad Institute Genome Sequencing Center for Infectious Disease"/>
            <person name="Wu L."/>
            <person name="Ma J."/>
        </authorList>
    </citation>
    <scope>NUCLEOTIDE SEQUENCE [LARGE SCALE GENOMIC DNA]</scope>
    <source>
        <strain evidence="7">CGMCC 1.15399</strain>
    </source>
</reference>
<dbReference type="Pfam" id="PF01494">
    <property type="entry name" value="FAD_binding_3"/>
    <property type="match status" value="1"/>
</dbReference>